<accession>A0ABP1FPJ7</accession>
<gene>
    <name evidence="4" type="primary">g4136</name>
    <name evidence="4" type="ORF">VP750_LOCUS3532</name>
</gene>
<keyword evidence="2" id="KW-0175">Coiled coil</keyword>
<comment type="caution">
    <text evidence="4">The sequence shown here is derived from an EMBL/GenBank/DDBJ whole genome shotgun (WGS) entry which is preliminary data.</text>
</comment>
<protein>
    <submittedName>
        <fullName evidence="4">G4136 protein</fullName>
    </submittedName>
</protein>
<proteinExistence type="predicted"/>
<dbReference type="Proteomes" id="UP001497392">
    <property type="component" value="Unassembled WGS sequence"/>
</dbReference>
<keyword evidence="5" id="KW-1185">Reference proteome</keyword>
<dbReference type="SUPFAM" id="SSF54768">
    <property type="entry name" value="dsRNA-binding domain-like"/>
    <property type="match status" value="1"/>
</dbReference>
<dbReference type="InterPro" id="IPR014720">
    <property type="entry name" value="dsRBD_dom"/>
</dbReference>
<feature type="domain" description="DRBM" evidence="3">
    <location>
        <begin position="30"/>
        <end position="107"/>
    </location>
</feature>
<dbReference type="EMBL" id="CAXHTA020000005">
    <property type="protein sequence ID" value="CAL5221873.1"/>
    <property type="molecule type" value="Genomic_DNA"/>
</dbReference>
<dbReference type="PROSITE" id="PS50137">
    <property type="entry name" value="DS_RBD"/>
    <property type="match status" value="1"/>
</dbReference>
<dbReference type="SMART" id="SM00358">
    <property type="entry name" value="DSRM"/>
    <property type="match status" value="1"/>
</dbReference>
<evidence type="ECO:0000313" key="5">
    <source>
        <dbReference type="Proteomes" id="UP001497392"/>
    </source>
</evidence>
<dbReference type="Gene3D" id="3.30.160.20">
    <property type="match status" value="1"/>
</dbReference>
<name>A0ABP1FPJ7_9CHLO</name>
<keyword evidence="1" id="KW-0694">RNA-binding</keyword>
<sequence>MIPAKATIKRKRPEAAAMSRWGQTKYFPRFPKSALHEFHQVHGGTPVFVVEDGPPPPASPKFTCHLTIPALSSPHGGYEQKSFAAVARAKKAAEHAAAEMALEFITACGLLPPAMPALSPVQGSSVTIEEVRVLQQRLRSLTCKLAATRSGSLDTPGTGQEFALTAGSSSSIEPELEAEPEVDVATLGEEELRTELVKAREVNAKLRRELQLEQQRREIAVGALVGSA</sequence>
<feature type="coiled-coil region" evidence="2">
    <location>
        <begin position="189"/>
        <end position="216"/>
    </location>
</feature>
<evidence type="ECO:0000259" key="3">
    <source>
        <dbReference type="PROSITE" id="PS50137"/>
    </source>
</evidence>
<evidence type="ECO:0000313" key="4">
    <source>
        <dbReference type="EMBL" id="CAL5221873.1"/>
    </source>
</evidence>
<evidence type="ECO:0000256" key="1">
    <source>
        <dbReference type="PROSITE-ProRule" id="PRU00266"/>
    </source>
</evidence>
<organism evidence="4 5">
    <name type="scientific">Coccomyxa viridis</name>
    <dbReference type="NCBI Taxonomy" id="1274662"/>
    <lineage>
        <taxon>Eukaryota</taxon>
        <taxon>Viridiplantae</taxon>
        <taxon>Chlorophyta</taxon>
        <taxon>core chlorophytes</taxon>
        <taxon>Trebouxiophyceae</taxon>
        <taxon>Trebouxiophyceae incertae sedis</taxon>
        <taxon>Coccomyxaceae</taxon>
        <taxon>Coccomyxa</taxon>
    </lineage>
</organism>
<dbReference type="Pfam" id="PF00035">
    <property type="entry name" value="dsrm"/>
    <property type="match status" value="1"/>
</dbReference>
<evidence type="ECO:0000256" key="2">
    <source>
        <dbReference type="SAM" id="Coils"/>
    </source>
</evidence>
<reference evidence="4 5" key="1">
    <citation type="submission" date="2024-06" db="EMBL/GenBank/DDBJ databases">
        <authorList>
            <person name="Kraege A."/>
            <person name="Thomma B."/>
        </authorList>
    </citation>
    <scope>NUCLEOTIDE SEQUENCE [LARGE SCALE GENOMIC DNA]</scope>
</reference>